<dbReference type="Proteomes" id="UP000502998">
    <property type="component" value="Chromosome"/>
</dbReference>
<feature type="domain" description="HTH tetR-type" evidence="3">
    <location>
        <begin position="5"/>
        <end position="65"/>
    </location>
</feature>
<dbReference type="PROSITE" id="PS50977">
    <property type="entry name" value="HTH_TETR_2"/>
    <property type="match status" value="1"/>
</dbReference>
<organism evidence="4 5">
    <name type="scientific">Enterococcus saigonensis</name>
    <dbReference type="NCBI Taxonomy" id="1805431"/>
    <lineage>
        <taxon>Bacteria</taxon>
        <taxon>Bacillati</taxon>
        <taxon>Bacillota</taxon>
        <taxon>Bacilli</taxon>
        <taxon>Lactobacillales</taxon>
        <taxon>Enterococcaceae</taxon>
        <taxon>Enterococcus</taxon>
    </lineage>
</organism>
<dbReference type="Gene3D" id="1.10.357.10">
    <property type="entry name" value="Tetracycline Repressor, domain 2"/>
    <property type="match status" value="1"/>
</dbReference>
<reference evidence="4 5" key="1">
    <citation type="submission" date="2020-02" db="EMBL/GenBank/DDBJ databases">
        <title>Characterization of vanA genotype vancomycin-resistant Enterococcus saigonensis VE80.</title>
        <authorList>
            <person name="Harada T."/>
            <person name="Motooka D."/>
            <person name="Nakamura S."/>
            <person name="Yamamoto Y."/>
            <person name="Kawahara R."/>
            <person name="Kawatsu K."/>
        </authorList>
    </citation>
    <scope>NUCLEOTIDE SEQUENCE [LARGE SCALE GENOMIC DNA]</scope>
    <source>
        <strain evidence="4 5">VE80</strain>
    </source>
</reference>
<evidence type="ECO:0000313" key="5">
    <source>
        <dbReference type="Proteomes" id="UP000502998"/>
    </source>
</evidence>
<evidence type="ECO:0000313" key="4">
    <source>
        <dbReference type="EMBL" id="BCA86935.1"/>
    </source>
</evidence>
<dbReference type="Pfam" id="PF00440">
    <property type="entry name" value="TetR_N"/>
    <property type="match status" value="1"/>
</dbReference>
<proteinExistence type="predicted"/>
<dbReference type="RefSeq" id="WP_173103983.1">
    <property type="nucleotide sequence ID" value="NZ_AP022822.1"/>
</dbReference>
<name>A0A679IMZ8_9ENTE</name>
<dbReference type="AlphaFoldDB" id="A0A679IMZ8"/>
<gene>
    <name evidence="4" type="ORF">EsVE80_24580</name>
</gene>
<accession>A0A679IMZ8</accession>
<dbReference type="GO" id="GO:0003677">
    <property type="term" value="F:DNA binding"/>
    <property type="evidence" value="ECO:0007669"/>
    <property type="project" value="UniProtKB-UniRule"/>
</dbReference>
<dbReference type="SUPFAM" id="SSF46689">
    <property type="entry name" value="Homeodomain-like"/>
    <property type="match status" value="1"/>
</dbReference>
<dbReference type="KEGG" id="esg:EsVE80_24580"/>
<feature type="DNA-binding region" description="H-T-H motif" evidence="2">
    <location>
        <begin position="28"/>
        <end position="47"/>
    </location>
</feature>
<dbReference type="PROSITE" id="PS01081">
    <property type="entry name" value="HTH_TETR_1"/>
    <property type="match status" value="1"/>
</dbReference>
<dbReference type="EMBL" id="AP022822">
    <property type="protein sequence ID" value="BCA86935.1"/>
    <property type="molecule type" value="Genomic_DNA"/>
</dbReference>
<evidence type="ECO:0000256" key="2">
    <source>
        <dbReference type="PROSITE-ProRule" id="PRU00335"/>
    </source>
</evidence>
<keyword evidence="1 2" id="KW-0238">DNA-binding</keyword>
<dbReference type="InterPro" id="IPR009057">
    <property type="entry name" value="Homeodomain-like_sf"/>
</dbReference>
<dbReference type="InterPro" id="IPR023772">
    <property type="entry name" value="DNA-bd_HTH_TetR-type_CS"/>
</dbReference>
<dbReference type="InterPro" id="IPR050624">
    <property type="entry name" value="HTH-type_Tx_Regulator"/>
</dbReference>
<evidence type="ECO:0000256" key="1">
    <source>
        <dbReference type="ARBA" id="ARBA00023125"/>
    </source>
</evidence>
<dbReference type="PRINTS" id="PR00455">
    <property type="entry name" value="HTHTETR"/>
</dbReference>
<dbReference type="PANTHER" id="PTHR43479:SF11">
    <property type="entry name" value="ACREF_ENVCD OPERON REPRESSOR-RELATED"/>
    <property type="match status" value="1"/>
</dbReference>
<dbReference type="PANTHER" id="PTHR43479">
    <property type="entry name" value="ACREF/ENVCD OPERON REPRESSOR-RELATED"/>
    <property type="match status" value="1"/>
</dbReference>
<dbReference type="InterPro" id="IPR001647">
    <property type="entry name" value="HTH_TetR"/>
</dbReference>
<keyword evidence="5" id="KW-1185">Reference proteome</keyword>
<sequence length="184" mass="20999">MNNTVSSRAELIACCKKIVAEKGIEAISIREVATRSGISVGAVYNYFPNKGQLLTATIGSIWSDIFHLSDNSYEFDSFSKCLEALFKSVEIAKQQYPNFFTSHALVLAFDEKQRGQKMMENYWQHIKAGLVKTLLKDQQVRQGLFDDNLTASQYVDYIFELFLYEITHEEKSVAILQLVKNSLY</sequence>
<protein>
    <recommendedName>
        <fullName evidence="3">HTH tetR-type domain-containing protein</fullName>
    </recommendedName>
</protein>
<evidence type="ECO:0000259" key="3">
    <source>
        <dbReference type="PROSITE" id="PS50977"/>
    </source>
</evidence>